<reference evidence="2 3" key="1">
    <citation type="submission" date="2015-07" db="EMBL/GenBank/DDBJ databases">
        <title>High-quality draft genome sequence of Oceanobacillus caeni HM6, a bacillus isolated from a human feces.</title>
        <authorList>
            <person name="Kumar J."/>
            <person name="Verma M.K."/>
            <person name="Pandey R."/>
            <person name="Bhambi M."/>
            <person name="Chauhan N."/>
        </authorList>
    </citation>
    <scope>NUCLEOTIDE SEQUENCE [LARGE SCALE GENOMIC DNA]</scope>
    <source>
        <strain evidence="2 3">HM6</strain>
    </source>
</reference>
<name>A0ABR5MGB4_9BACI</name>
<keyword evidence="1" id="KW-1133">Transmembrane helix</keyword>
<evidence type="ECO:0000313" key="3">
    <source>
        <dbReference type="Proteomes" id="UP000037854"/>
    </source>
</evidence>
<evidence type="ECO:0000313" key="2">
    <source>
        <dbReference type="EMBL" id="KPH71574.1"/>
    </source>
</evidence>
<accession>A0ABR5MGB4</accession>
<protein>
    <recommendedName>
        <fullName evidence="4">Integral membrane protein</fullName>
    </recommendedName>
</protein>
<feature type="transmembrane region" description="Helical" evidence="1">
    <location>
        <begin position="31"/>
        <end position="52"/>
    </location>
</feature>
<dbReference type="RefSeq" id="WP_060669045.1">
    <property type="nucleotide sequence ID" value="NZ_JARTGE010000034.1"/>
</dbReference>
<evidence type="ECO:0000256" key="1">
    <source>
        <dbReference type="SAM" id="Phobius"/>
    </source>
</evidence>
<dbReference type="Proteomes" id="UP000037854">
    <property type="component" value="Unassembled WGS sequence"/>
</dbReference>
<keyword evidence="1" id="KW-0812">Transmembrane</keyword>
<sequence length="152" mass="17178">MKHIKALGIKFIVTSVILFSLLAIFETATLGEILLISALVTGINYIIGDLLILPRFNNFIATIADFALAFVGIWALSSMFIYPTTPIGIVSGFAAFFIAISEGLFHVYMKEKVLYKQYNHQEPFSVLNTHPQTEFSEEDNVDYIKKDYEDRD</sequence>
<keyword evidence="3" id="KW-1185">Reference proteome</keyword>
<dbReference type="InterPro" id="IPR019649">
    <property type="entry name" value="DUF2512"/>
</dbReference>
<evidence type="ECO:0008006" key="4">
    <source>
        <dbReference type="Google" id="ProtNLM"/>
    </source>
</evidence>
<feature type="transmembrane region" description="Helical" evidence="1">
    <location>
        <begin position="87"/>
        <end position="108"/>
    </location>
</feature>
<dbReference type="Pfam" id="PF10710">
    <property type="entry name" value="DUF2512"/>
    <property type="match status" value="1"/>
</dbReference>
<gene>
    <name evidence="2" type="ORF">AFL42_14795</name>
</gene>
<organism evidence="2 3">
    <name type="scientific">Oceanobacillus caeni</name>
    <dbReference type="NCBI Taxonomy" id="405946"/>
    <lineage>
        <taxon>Bacteria</taxon>
        <taxon>Bacillati</taxon>
        <taxon>Bacillota</taxon>
        <taxon>Bacilli</taxon>
        <taxon>Bacillales</taxon>
        <taxon>Bacillaceae</taxon>
        <taxon>Oceanobacillus</taxon>
    </lineage>
</organism>
<keyword evidence="1" id="KW-0472">Membrane</keyword>
<feature type="transmembrane region" description="Helical" evidence="1">
    <location>
        <begin position="59"/>
        <end position="81"/>
    </location>
</feature>
<feature type="transmembrane region" description="Helical" evidence="1">
    <location>
        <begin position="7"/>
        <end position="25"/>
    </location>
</feature>
<proteinExistence type="predicted"/>
<comment type="caution">
    <text evidence="2">The sequence shown here is derived from an EMBL/GenBank/DDBJ whole genome shotgun (WGS) entry which is preliminary data.</text>
</comment>
<dbReference type="EMBL" id="LGTK01000069">
    <property type="protein sequence ID" value="KPH71574.1"/>
    <property type="molecule type" value="Genomic_DNA"/>
</dbReference>